<dbReference type="EMBL" id="AM920437">
    <property type="protein sequence ID" value="CAP97580.1"/>
    <property type="molecule type" value="Genomic_DNA"/>
</dbReference>
<protein>
    <submittedName>
        <fullName evidence="1">Uncharacterized protein</fullName>
    </submittedName>
</protein>
<gene>
    <name evidence="1" type="ORF">Pc22g02920</name>
    <name evidence="1" type="ORF">PCH_Pc22g02920</name>
</gene>
<dbReference type="VEuPathDB" id="FungiDB:PCH_Pc22g02920"/>
<organism evidence="1 2">
    <name type="scientific">Penicillium rubens (strain ATCC 28089 / DSM 1075 / NRRL 1951 / Wisconsin 54-1255)</name>
    <name type="common">Penicillium chrysogenum</name>
    <dbReference type="NCBI Taxonomy" id="500485"/>
    <lineage>
        <taxon>Eukaryota</taxon>
        <taxon>Fungi</taxon>
        <taxon>Dikarya</taxon>
        <taxon>Ascomycota</taxon>
        <taxon>Pezizomycotina</taxon>
        <taxon>Eurotiomycetes</taxon>
        <taxon>Eurotiomycetidae</taxon>
        <taxon>Eurotiales</taxon>
        <taxon>Aspergillaceae</taxon>
        <taxon>Penicillium</taxon>
        <taxon>Penicillium chrysogenum species complex</taxon>
    </lineage>
</organism>
<evidence type="ECO:0000313" key="1">
    <source>
        <dbReference type="EMBL" id="CAP97580.1"/>
    </source>
</evidence>
<dbReference type="AlphaFoldDB" id="B6HPR9"/>
<sequence length="145" mass="16614">MRDQLISVEERNQGRVVRFEDRQRPPTRVPIESPKRPRFLLHSPYYITCLDQMPRWLLFSLRRYGLGPGGEADVDMPTVRIEDTTAYIVFRTDIANFPVTAAWTYTPAQLGLLPTNQLGPWCGDPALGIRSSRIELVSTISRNIK</sequence>
<proteinExistence type="predicted"/>
<keyword evidence="2" id="KW-1185">Reference proteome</keyword>
<reference evidence="1 2" key="1">
    <citation type="journal article" date="2008" name="Nat. Biotechnol.">
        <title>Genome sequencing and analysis of the filamentous fungus Penicillium chrysogenum.</title>
        <authorList>
            <person name="van den Berg M.A."/>
            <person name="Albang R."/>
            <person name="Albermann K."/>
            <person name="Badger J.H."/>
            <person name="Daran J.-M."/>
            <person name="Driessen A.J.M."/>
            <person name="Garcia-Estrada C."/>
            <person name="Fedorova N.D."/>
            <person name="Harris D.M."/>
            <person name="Heijne W.H.M."/>
            <person name="Joardar V.S."/>
            <person name="Kiel J.A.K.W."/>
            <person name="Kovalchuk A."/>
            <person name="Martin J.F."/>
            <person name="Nierman W.C."/>
            <person name="Nijland J.G."/>
            <person name="Pronk J.T."/>
            <person name="Roubos J.A."/>
            <person name="van der Klei I.J."/>
            <person name="van Peij N.N.M.E."/>
            <person name="Veenhuis M."/>
            <person name="von Doehren H."/>
            <person name="Wagner C."/>
            <person name="Wortman J.R."/>
            <person name="Bovenberg R.A.L."/>
        </authorList>
    </citation>
    <scope>NUCLEOTIDE SEQUENCE [LARGE SCALE GENOMIC DNA]</scope>
    <source>
        <strain evidence="2">ATCC 28089 / DSM 1075 / NRRL 1951 / Wisconsin 54-1255</strain>
    </source>
</reference>
<dbReference type="Proteomes" id="UP000000724">
    <property type="component" value="Contig Pc00c22"/>
</dbReference>
<dbReference type="HOGENOM" id="CLU_1787458_0_0_1"/>
<accession>B6HPR9</accession>
<evidence type="ECO:0000313" key="2">
    <source>
        <dbReference type="Proteomes" id="UP000000724"/>
    </source>
</evidence>
<name>B6HPR9_PENRW</name>